<dbReference type="AlphaFoldDB" id="B7K0S1"/>
<evidence type="ECO:0000313" key="4">
    <source>
        <dbReference type="Proteomes" id="UP000008204"/>
    </source>
</evidence>
<dbReference type="EMBL" id="CP001287">
    <property type="protein sequence ID" value="ACK64225.1"/>
    <property type="molecule type" value="Genomic_DNA"/>
</dbReference>
<protein>
    <submittedName>
        <fullName evidence="3">Uncharacterized protein</fullName>
    </submittedName>
</protein>
<feature type="transmembrane region" description="Helical" evidence="2">
    <location>
        <begin position="45"/>
        <end position="66"/>
    </location>
</feature>
<sequence>MTEREQLLEIKELITESNQRLEHLEQEMQRTNDRGEIYQKSSQQVVNLAFSLILAATAAIVIPAIFGR</sequence>
<gene>
    <name evidence="3" type="ordered locus">PCC8801_0119</name>
</gene>
<dbReference type="RefSeq" id="WP_012593502.1">
    <property type="nucleotide sequence ID" value="NC_011726.1"/>
</dbReference>
<keyword evidence="2" id="KW-0812">Transmembrane</keyword>
<evidence type="ECO:0000256" key="2">
    <source>
        <dbReference type="SAM" id="Phobius"/>
    </source>
</evidence>
<keyword evidence="1" id="KW-0175">Coiled coil</keyword>
<evidence type="ECO:0000313" key="3">
    <source>
        <dbReference type="EMBL" id="ACK64225.1"/>
    </source>
</evidence>
<accession>B7K0S1</accession>
<dbReference type="Proteomes" id="UP000008204">
    <property type="component" value="Chromosome"/>
</dbReference>
<feature type="coiled-coil region" evidence="1">
    <location>
        <begin position="7"/>
        <end position="41"/>
    </location>
</feature>
<keyword evidence="4" id="KW-1185">Reference proteome</keyword>
<dbReference type="KEGG" id="cyp:PCC8801_0119"/>
<keyword evidence="2" id="KW-0472">Membrane</keyword>
<dbReference type="HOGENOM" id="CLU_178230_1_0_3"/>
<organism evidence="3 4">
    <name type="scientific">Rippkaea orientalis (strain PCC 8801 / RF-1)</name>
    <name type="common">Cyanothece sp. (strain PCC 8801)</name>
    <dbReference type="NCBI Taxonomy" id="41431"/>
    <lineage>
        <taxon>Bacteria</taxon>
        <taxon>Bacillati</taxon>
        <taxon>Cyanobacteriota</taxon>
        <taxon>Cyanophyceae</taxon>
        <taxon>Oscillatoriophycideae</taxon>
        <taxon>Chroococcales</taxon>
        <taxon>Aphanothecaceae</taxon>
        <taxon>Rippkaea</taxon>
        <taxon>Rippkaea orientalis</taxon>
    </lineage>
</organism>
<keyword evidence="2" id="KW-1133">Transmembrane helix</keyword>
<reference evidence="4" key="1">
    <citation type="journal article" date="2011" name="MBio">
        <title>Novel metabolic attributes of the genus Cyanothece, comprising a group of unicellular nitrogen-fixing Cyanobacteria.</title>
        <authorList>
            <person name="Bandyopadhyay A."/>
            <person name="Elvitigala T."/>
            <person name="Welsh E."/>
            <person name="Stockel J."/>
            <person name="Liberton M."/>
            <person name="Min H."/>
            <person name="Sherman L.A."/>
            <person name="Pakrasi H.B."/>
        </authorList>
    </citation>
    <scope>NUCLEOTIDE SEQUENCE [LARGE SCALE GENOMIC DNA]</scope>
    <source>
        <strain evidence="4">PCC 8801</strain>
    </source>
</reference>
<evidence type="ECO:0000256" key="1">
    <source>
        <dbReference type="SAM" id="Coils"/>
    </source>
</evidence>
<dbReference type="OrthoDB" id="561054at2"/>
<name>B7K0S1_RIPO1</name>
<proteinExistence type="predicted"/>